<comment type="similarity">
    <text evidence="1">Belongs to the RutC family.</text>
</comment>
<gene>
    <name evidence="2" type="ORF">FHP08_02670</name>
</gene>
<organism evidence="2 3">
    <name type="scientific">Zeimonas arvi</name>
    <dbReference type="NCBI Taxonomy" id="2498847"/>
    <lineage>
        <taxon>Bacteria</taxon>
        <taxon>Pseudomonadati</taxon>
        <taxon>Pseudomonadota</taxon>
        <taxon>Betaproteobacteria</taxon>
        <taxon>Burkholderiales</taxon>
        <taxon>Burkholderiaceae</taxon>
        <taxon>Zeimonas</taxon>
    </lineage>
</organism>
<name>A0A5C8P6D2_9BURK</name>
<dbReference type="Proteomes" id="UP000321548">
    <property type="component" value="Unassembled WGS sequence"/>
</dbReference>
<sequence>MPWAMAANRLSGMWGEPRDVGRGRRVRRHSSMVSVRFCLCVSPRVIAFRGAARPPRAASNGGDTMSVEFHNPAGLAAGSYSHTAVVSGGRTLYVSGQVAFDESGKVVGATFAEQAERVFHNLRIALAAGGAQFSDIVKMNVYVRDLTSEKVRCLREIRGRHLGGHKPASTLVATPALVHEDLMLEVEVVAVVG</sequence>
<dbReference type="AlphaFoldDB" id="A0A5C8P6D2"/>
<dbReference type="SUPFAM" id="SSF55298">
    <property type="entry name" value="YjgF-like"/>
    <property type="match status" value="1"/>
</dbReference>
<dbReference type="OrthoDB" id="9803101at2"/>
<dbReference type="PANTHER" id="PTHR11803">
    <property type="entry name" value="2-IMINOBUTANOATE/2-IMINOPROPANOATE DEAMINASE RIDA"/>
    <property type="match status" value="1"/>
</dbReference>
<evidence type="ECO:0000313" key="3">
    <source>
        <dbReference type="Proteomes" id="UP000321548"/>
    </source>
</evidence>
<dbReference type="Gene3D" id="3.30.1330.40">
    <property type="entry name" value="RutC-like"/>
    <property type="match status" value="1"/>
</dbReference>
<proteinExistence type="inferred from homology"/>
<keyword evidence="3" id="KW-1185">Reference proteome</keyword>
<dbReference type="InterPro" id="IPR035959">
    <property type="entry name" value="RutC-like_sf"/>
</dbReference>
<dbReference type="EMBL" id="VDUY01000001">
    <property type="protein sequence ID" value="TXL68604.1"/>
    <property type="molecule type" value="Genomic_DNA"/>
</dbReference>
<dbReference type="GO" id="GO:0005829">
    <property type="term" value="C:cytosol"/>
    <property type="evidence" value="ECO:0007669"/>
    <property type="project" value="TreeGrafter"/>
</dbReference>
<dbReference type="GO" id="GO:0019239">
    <property type="term" value="F:deaminase activity"/>
    <property type="evidence" value="ECO:0007669"/>
    <property type="project" value="TreeGrafter"/>
</dbReference>
<dbReference type="PANTHER" id="PTHR11803:SF58">
    <property type="entry name" value="PROTEIN HMF1-RELATED"/>
    <property type="match status" value="1"/>
</dbReference>
<dbReference type="Pfam" id="PF01042">
    <property type="entry name" value="Ribonuc_L-PSP"/>
    <property type="match status" value="1"/>
</dbReference>
<dbReference type="InterPro" id="IPR006175">
    <property type="entry name" value="YjgF/YER057c/UK114"/>
</dbReference>
<accession>A0A5C8P6D2</accession>
<evidence type="ECO:0000313" key="2">
    <source>
        <dbReference type="EMBL" id="TXL68604.1"/>
    </source>
</evidence>
<protein>
    <submittedName>
        <fullName evidence="2">RidA family protein</fullName>
    </submittedName>
</protein>
<dbReference type="CDD" id="cd00448">
    <property type="entry name" value="YjgF_YER057c_UK114_family"/>
    <property type="match status" value="1"/>
</dbReference>
<evidence type="ECO:0000256" key="1">
    <source>
        <dbReference type="ARBA" id="ARBA00010552"/>
    </source>
</evidence>
<comment type="caution">
    <text evidence="2">The sequence shown here is derived from an EMBL/GenBank/DDBJ whole genome shotgun (WGS) entry which is preliminary data.</text>
</comment>
<reference evidence="2 3" key="1">
    <citation type="submission" date="2019-06" db="EMBL/GenBank/DDBJ databases">
        <title>Quisquiliibacterium sp. nov., isolated from a maize field.</title>
        <authorList>
            <person name="Lin S.-Y."/>
            <person name="Tsai C.-F."/>
            <person name="Young C.-C."/>
        </authorList>
    </citation>
    <scope>NUCLEOTIDE SEQUENCE [LARGE SCALE GENOMIC DNA]</scope>
    <source>
        <strain evidence="2 3">CC-CFT501</strain>
    </source>
</reference>